<reference evidence="6 7" key="1">
    <citation type="submission" date="2024-03" db="EMBL/GenBank/DDBJ databases">
        <title>Adaptation during the transition from Ophiocordyceps entomopathogen to insect associate is accompanied by gene loss and intensified selection.</title>
        <authorList>
            <person name="Ward C.M."/>
            <person name="Onetto C.A."/>
            <person name="Borneman A.R."/>
        </authorList>
    </citation>
    <scope>NUCLEOTIDE SEQUENCE [LARGE SCALE GENOMIC DNA]</scope>
    <source>
        <strain evidence="6">AWRI1</strain>
        <tissue evidence="6">Single Adult Female</tissue>
    </source>
</reference>
<dbReference type="PANTHER" id="PTHR15377">
    <property type="entry name" value="TRANSCRIPTION ELONGATION REGULATOR 1"/>
    <property type="match status" value="1"/>
</dbReference>
<dbReference type="InterPro" id="IPR036517">
    <property type="entry name" value="FF_domain_sf"/>
</dbReference>
<dbReference type="Pfam" id="PF00397">
    <property type="entry name" value="WW"/>
    <property type="match status" value="2"/>
</dbReference>
<feature type="domain" description="FF" evidence="5">
    <location>
        <begin position="677"/>
        <end position="730"/>
    </location>
</feature>
<feature type="region of interest" description="Disordered" evidence="3">
    <location>
        <begin position="456"/>
        <end position="565"/>
    </location>
</feature>
<dbReference type="PANTHER" id="PTHR15377:SF3">
    <property type="entry name" value="WW DOMAIN-CONTAINING PROTEIN"/>
    <property type="match status" value="1"/>
</dbReference>
<feature type="compositionally biased region" description="Polar residues" evidence="3">
    <location>
        <begin position="472"/>
        <end position="484"/>
    </location>
</feature>
<dbReference type="SMART" id="SM00441">
    <property type="entry name" value="FF"/>
    <property type="match status" value="6"/>
</dbReference>
<feature type="compositionally biased region" description="Basic and acidic residues" evidence="3">
    <location>
        <begin position="871"/>
        <end position="888"/>
    </location>
</feature>
<evidence type="ECO:0000313" key="6">
    <source>
        <dbReference type="EMBL" id="KAK7595416.1"/>
    </source>
</evidence>
<comment type="caution">
    <text evidence="6">The sequence shown here is derived from an EMBL/GenBank/DDBJ whole genome shotgun (WGS) entry which is preliminary data.</text>
</comment>
<evidence type="ECO:0000256" key="1">
    <source>
        <dbReference type="ARBA" id="ARBA00022737"/>
    </source>
</evidence>
<feature type="domain" description="FF" evidence="5">
    <location>
        <begin position="810"/>
        <end position="865"/>
    </location>
</feature>
<name>A0AAN9TKZ9_9HEMI</name>
<proteinExistence type="predicted"/>
<sequence>MNVGNDYENMGDEENLNEEYGEFGDEYGEFMADGEMEGAYDETTQDGDEDYHPASKRGRPNNFRNARGRPRPDFAAAGGNAAAGRGGPRGPRFRGRGFARGGNAGNMFRGGVPNNQGHFGAPRGGANAGSGPGGGGGPRFRGNQNWDNDWTGQSSVEATRNIPPLMGSVAIPPQETDPLDPQSNVPPQASNDPTSGYPTHQPPSAAPENPVDESNLEIWVETKTNEGKSYYYNAKTRDTTWTKPEGENIKVISHEQIEAMTLAAGAQQVAGDGILDDSNPDGMANLNVPGGMTMSQMMNSNGGVPPTNTMQPPPGMMPPPFGGPPFGGPPPFGMPPPGFGPSGFPGNFQAAAPWGFPQPGMPMQSPMMPPNMIPHQQQMMPGSFPGLPMGMGMDPFSDKIASEIDPIVLARALEWSEHKAPDGRSYYYNAQMGESVWEKPQALKDFETARLAVTQKHAKGGDKGWNEGATLGLNSQNENKSGESVSEKRDRRDKDAASTTTNDNEKRDEVSSDEEKKNEQIGKEDNAKELMTDEADKRKKDDDDKIVQKVQDKSKPVSSTPVPGTPWCVVWTGDGRVFFYNPSARASVWDRPDELINRPDVTKMISNAPPVVLALKKETSESESDNAAKKSKSETTPEQTTLTSISSLSEKHQINVGKEAAMEAEARAARERAVVPLDTRIRFFLDMLYEKEVSAFSTWEKELHKIVFDPRYLLLTSKERKQVFEKYMKERAEEERQEKRNRMKQRKEDYRKLMEEANLHGKSSFSDFSSKYAKDERFKNIEKSRERESLFNEFILEVRKREKEEKNHKREQIRKDFFDLLREHSEIDRHSRWSDVKKKLDSDSRYKMVDSSSLREDYFREFIRMLKDERRHRDREKSRKEKIDKDQESDPELANASDVEKDKEAEKAARVEASLREREKEVQRTLAVHLRDRKNEREQHKHDEAVHHFNALLADLVRNSELTWREAKRLLRKDDRWDLAELLERDEKEKLFNEHIEQLSKKKREKFRELLDETSDITLNSSWKDVRRLIKDDPRYVKFSSSERKCEKEFKEYMKDKLIAIKTDFRELLQETKLITHKSYSMVKENENHLKEIEEILKNDRRYLVLDHIPEERKELLISYLDDLEKRGPPPPPTASEPSRRIIK</sequence>
<dbReference type="AlphaFoldDB" id="A0AAN9TKZ9"/>
<keyword evidence="2" id="KW-0175">Coiled coil</keyword>
<feature type="compositionally biased region" description="Basic and acidic residues" evidence="3">
    <location>
        <begin position="503"/>
        <end position="555"/>
    </location>
</feature>
<keyword evidence="7" id="KW-1185">Reference proteome</keyword>
<evidence type="ECO:0000256" key="3">
    <source>
        <dbReference type="SAM" id="MobiDB-lite"/>
    </source>
</evidence>
<dbReference type="FunFam" id="1.10.10.440:FF:000001">
    <property type="entry name" value="Transcription elongation regulator 1 like"/>
    <property type="match status" value="1"/>
</dbReference>
<dbReference type="GO" id="GO:0005634">
    <property type="term" value="C:nucleus"/>
    <property type="evidence" value="ECO:0007669"/>
    <property type="project" value="TreeGrafter"/>
</dbReference>
<feature type="compositionally biased region" description="Low complexity" evidence="3">
    <location>
        <begin position="74"/>
        <end position="83"/>
    </location>
</feature>
<feature type="compositionally biased region" description="Polar residues" evidence="3">
    <location>
        <begin position="181"/>
        <end position="198"/>
    </location>
</feature>
<dbReference type="SUPFAM" id="SSF81698">
    <property type="entry name" value="FF domain"/>
    <property type="match status" value="5"/>
</dbReference>
<dbReference type="FunFam" id="1.10.10.440:FF:000005">
    <property type="entry name" value="Transcription elongation regulator 1 (CA150)"/>
    <property type="match status" value="1"/>
</dbReference>
<dbReference type="FunFam" id="1.10.10.440:FF:000008">
    <property type="entry name" value="Transcription elongation regulator 1 (CA150)"/>
    <property type="match status" value="1"/>
</dbReference>
<feature type="region of interest" description="Disordered" evidence="3">
    <location>
        <begin position="1122"/>
        <end position="1144"/>
    </location>
</feature>
<dbReference type="Pfam" id="PF01846">
    <property type="entry name" value="FF"/>
    <property type="match status" value="6"/>
</dbReference>
<feature type="region of interest" description="Disordered" evidence="3">
    <location>
        <begin position="617"/>
        <end position="649"/>
    </location>
</feature>
<feature type="domain" description="FF" evidence="5">
    <location>
        <begin position="998"/>
        <end position="1056"/>
    </location>
</feature>
<feature type="compositionally biased region" description="Basic and acidic residues" evidence="3">
    <location>
        <begin position="617"/>
        <end position="635"/>
    </location>
</feature>
<dbReference type="InterPro" id="IPR057565">
    <property type="entry name" value="WW_TCRG1_3rd"/>
</dbReference>
<feature type="coiled-coil region" evidence="2">
    <location>
        <begin position="729"/>
        <end position="760"/>
    </location>
</feature>
<dbReference type="SUPFAM" id="SSF51045">
    <property type="entry name" value="WW domain"/>
    <property type="match status" value="3"/>
</dbReference>
<gene>
    <name evidence="6" type="ORF">V9T40_013241</name>
</gene>
<dbReference type="PROSITE" id="PS51676">
    <property type="entry name" value="FF"/>
    <property type="match status" value="4"/>
</dbReference>
<dbReference type="EMBL" id="JBBCAQ010000018">
    <property type="protein sequence ID" value="KAK7595416.1"/>
    <property type="molecule type" value="Genomic_DNA"/>
</dbReference>
<dbReference type="FunFam" id="1.10.10.440:FF:000006">
    <property type="entry name" value="Transcription elongation regulator 1 (CA150)"/>
    <property type="match status" value="1"/>
</dbReference>
<dbReference type="GO" id="GO:0003712">
    <property type="term" value="F:transcription coregulator activity"/>
    <property type="evidence" value="ECO:0007669"/>
    <property type="project" value="TreeGrafter"/>
</dbReference>
<dbReference type="GO" id="GO:0070063">
    <property type="term" value="F:RNA polymerase binding"/>
    <property type="evidence" value="ECO:0007669"/>
    <property type="project" value="InterPro"/>
</dbReference>
<dbReference type="Proteomes" id="UP001367676">
    <property type="component" value="Unassembled WGS sequence"/>
</dbReference>
<feature type="compositionally biased region" description="Basic and acidic residues" evidence="3">
    <location>
        <begin position="898"/>
        <end position="916"/>
    </location>
</feature>
<keyword evidence="1" id="KW-0677">Repeat</keyword>
<feature type="domain" description="WW" evidence="4">
    <location>
        <begin position="219"/>
        <end position="246"/>
    </location>
</feature>
<feature type="compositionally biased region" description="Polar residues" evidence="3">
    <location>
        <begin position="636"/>
        <end position="648"/>
    </location>
</feature>
<feature type="compositionally biased region" description="Polar residues" evidence="3">
    <location>
        <begin position="143"/>
        <end position="158"/>
    </location>
</feature>
<dbReference type="PROSITE" id="PS01159">
    <property type="entry name" value="WW_DOMAIN_1"/>
    <property type="match status" value="1"/>
</dbReference>
<evidence type="ECO:0000256" key="2">
    <source>
        <dbReference type="SAM" id="Coils"/>
    </source>
</evidence>
<feature type="compositionally biased region" description="Gly residues" evidence="3">
    <location>
        <begin position="122"/>
        <end position="139"/>
    </location>
</feature>
<dbReference type="FunFam" id="2.20.70.10:FF:000049">
    <property type="entry name" value="Transcription elongation regulator 1-like"/>
    <property type="match status" value="1"/>
</dbReference>
<organism evidence="6 7">
    <name type="scientific">Parthenolecanium corni</name>
    <dbReference type="NCBI Taxonomy" id="536013"/>
    <lineage>
        <taxon>Eukaryota</taxon>
        <taxon>Metazoa</taxon>
        <taxon>Ecdysozoa</taxon>
        <taxon>Arthropoda</taxon>
        <taxon>Hexapoda</taxon>
        <taxon>Insecta</taxon>
        <taxon>Pterygota</taxon>
        <taxon>Neoptera</taxon>
        <taxon>Paraneoptera</taxon>
        <taxon>Hemiptera</taxon>
        <taxon>Sternorrhyncha</taxon>
        <taxon>Coccoidea</taxon>
        <taxon>Coccidae</taxon>
        <taxon>Parthenolecanium</taxon>
    </lineage>
</organism>
<dbReference type="FunFam" id="1.10.10.440:FF:000029">
    <property type="entry name" value="Uncharacterized protein, isoform B"/>
    <property type="match status" value="1"/>
</dbReference>
<accession>A0AAN9TKZ9</accession>
<feature type="domain" description="FF" evidence="5">
    <location>
        <begin position="742"/>
        <end position="797"/>
    </location>
</feature>
<dbReference type="Gene3D" id="1.10.10.440">
    <property type="entry name" value="FF domain"/>
    <property type="match status" value="6"/>
</dbReference>
<evidence type="ECO:0000259" key="4">
    <source>
        <dbReference type="PROSITE" id="PS50020"/>
    </source>
</evidence>
<feature type="compositionally biased region" description="Basic and acidic residues" evidence="3">
    <location>
        <begin position="485"/>
        <end position="496"/>
    </location>
</feature>
<dbReference type="InterPro" id="IPR002713">
    <property type="entry name" value="FF_domain"/>
</dbReference>
<dbReference type="Gene3D" id="2.20.70.10">
    <property type="match status" value="3"/>
</dbReference>
<dbReference type="SMART" id="SM00456">
    <property type="entry name" value="WW"/>
    <property type="match status" value="3"/>
</dbReference>
<dbReference type="CDD" id="cd00201">
    <property type="entry name" value="WW"/>
    <property type="match status" value="3"/>
</dbReference>
<evidence type="ECO:0008006" key="8">
    <source>
        <dbReference type="Google" id="ProtNLM"/>
    </source>
</evidence>
<feature type="region of interest" description="Disordered" evidence="3">
    <location>
        <begin position="1"/>
        <end position="214"/>
    </location>
</feature>
<evidence type="ECO:0000313" key="7">
    <source>
        <dbReference type="Proteomes" id="UP001367676"/>
    </source>
</evidence>
<dbReference type="PROSITE" id="PS50020">
    <property type="entry name" value="WW_DOMAIN_2"/>
    <property type="match status" value="3"/>
</dbReference>
<feature type="domain" description="WW" evidence="4">
    <location>
        <begin position="565"/>
        <end position="594"/>
    </location>
</feature>
<feature type="region of interest" description="Disordered" evidence="3">
    <location>
        <begin position="871"/>
        <end position="916"/>
    </location>
</feature>
<feature type="compositionally biased region" description="Acidic residues" evidence="3">
    <location>
        <begin position="9"/>
        <end position="49"/>
    </location>
</feature>
<feature type="domain" description="WW" evidence="4">
    <location>
        <begin position="415"/>
        <end position="442"/>
    </location>
</feature>
<dbReference type="Pfam" id="PF23517">
    <property type="entry name" value="WW_TCERG1"/>
    <property type="match status" value="1"/>
</dbReference>
<dbReference type="InterPro" id="IPR036020">
    <property type="entry name" value="WW_dom_sf"/>
</dbReference>
<dbReference type="InterPro" id="IPR045148">
    <property type="entry name" value="TCRG1-like"/>
</dbReference>
<dbReference type="InterPro" id="IPR001202">
    <property type="entry name" value="WW_dom"/>
</dbReference>
<protein>
    <recommendedName>
        <fullName evidence="8">Transcription elongation regulator 1</fullName>
    </recommendedName>
</protein>
<evidence type="ECO:0000259" key="5">
    <source>
        <dbReference type="PROSITE" id="PS51676"/>
    </source>
</evidence>